<accession>A0A2I2G0Z1</accession>
<dbReference type="OrthoDB" id="3501153at2759"/>
<evidence type="ECO:0000313" key="3">
    <source>
        <dbReference type="EMBL" id="PLB46542.1"/>
    </source>
</evidence>
<dbReference type="VEuPathDB" id="FungiDB:P170DRAFT_438294"/>
<dbReference type="AlphaFoldDB" id="A0A2I2G0Z1"/>
<comment type="caution">
    <text evidence="3">The sequence shown here is derived from an EMBL/GenBank/DDBJ whole genome shotgun (WGS) entry which is preliminary data.</text>
</comment>
<dbReference type="InterPro" id="IPR053008">
    <property type="entry name" value="Phomopsin_biosynth_assoc"/>
</dbReference>
<reference evidence="3 4" key="1">
    <citation type="submission" date="2016-12" db="EMBL/GenBank/DDBJ databases">
        <title>The genomes of Aspergillus section Nigri reveals drivers in fungal speciation.</title>
        <authorList>
            <consortium name="DOE Joint Genome Institute"/>
            <person name="Vesth T.C."/>
            <person name="Nybo J."/>
            <person name="Theobald S."/>
            <person name="Brandl J."/>
            <person name="Frisvad J.C."/>
            <person name="Nielsen K.F."/>
            <person name="Lyhne E.K."/>
            <person name="Kogle M.E."/>
            <person name="Kuo A."/>
            <person name="Riley R."/>
            <person name="Clum A."/>
            <person name="Nolan M."/>
            <person name="Lipzen A."/>
            <person name="Salamov A."/>
            <person name="Henrissat B."/>
            <person name="Wiebenga A."/>
            <person name="De Vries R.P."/>
            <person name="Grigoriev I.V."/>
            <person name="Mortensen U.H."/>
            <person name="Andersen M.R."/>
            <person name="Baker S.E."/>
        </authorList>
    </citation>
    <scope>NUCLEOTIDE SEQUENCE [LARGE SCALE GENOMIC DNA]</scope>
    <source>
        <strain evidence="3 4">IBT 23096</strain>
    </source>
</reference>
<evidence type="ECO:0000256" key="1">
    <source>
        <dbReference type="SAM" id="MobiDB-lite"/>
    </source>
</evidence>
<evidence type="ECO:0000256" key="2">
    <source>
        <dbReference type="SAM" id="Phobius"/>
    </source>
</evidence>
<dbReference type="PANTHER" id="PTHR35896:SF3">
    <property type="entry name" value="MAJOR FACILITATOR SUPERFAMILY TRANSPORTER"/>
    <property type="match status" value="1"/>
</dbReference>
<dbReference type="PANTHER" id="PTHR35896">
    <property type="entry name" value="IG-LIKE DOMAIN-CONTAINING PROTEIN"/>
    <property type="match status" value="1"/>
</dbReference>
<gene>
    <name evidence="3" type="ORF">P170DRAFT_438294</name>
</gene>
<dbReference type="GeneID" id="36557266"/>
<keyword evidence="2" id="KW-0812">Transmembrane</keyword>
<organism evidence="3 4">
    <name type="scientific">Aspergillus steynii IBT 23096</name>
    <dbReference type="NCBI Taxonomy" id="1392250"/>
    <lineage>
        <taxon>Eukaryota</taxon>
        <taxon>Fungi</taxon>
        <taxon>Dikarya</taxon>
        <taxon>Ascomycota</taxon>
        <taxon>Pezizomycotina</taxon>
        <taxon>Eurotiomycetes</taxon>
        <taxon>Eurotiomycetidae</taxon>
        <taxon>Eurotiales</taxon>
        <taxon>Aspergillaceae</taxon>
        <taxon>Aspergillus</taxon>
        <taxon>Aspergillus subgen. Circumdati</taxon>
    </lineage>
</organism>
<keyword evidence="2" id="KW-1133">Transmembrane helix</keyword>
<proteinExistence type="predicted"/>
<dbReference type="RefSeq" id="XP_024701844.1">
    <property type="nucleotide sequence ID" value="XM_024849567.1"/>
</dbReference>
<name>A0A2I2G0Z1_9EURO</name>
<dbReference type="Proteomes" id="UP000234275">
    <property type="component" value="Unassembled WGS sequence"/>
</dbReference>
<feature type="region of interest" description="Disordered" evidence="1">
    <location>
        <begin position="1"/>
        <end position="27"/>
    </location>
</feature>
<feature type="transmembrane region" description="Helical" evidence="2">
    <location>
        <begin position="33"/>
        <end position="55"/>
    </location>
</feature>
<dbReference type="EMBL" id="MSFO01000006">
    <property type="protein sequence ID" value="PLB46542.1"/>
    <property type="molecule type" value="Genomic_DNA"/>
</dbReference>
<keyword evidence="4" id="KW-1185">Reference proteome</keyword>
<keyword evidence="2" id="KW-0472">Membrane</keyword>
<sequence length="221" mass="25189">MAQYIPLDQTDVEQSPNNEKANPPPPSRRWPSLLLNILTYLLALYGLINLAFQIYTHIPLPPKTSNPTPNSCSCGTTAQEALSRGCKFDPFALAWLPSSCRDDALITEFTALGKSHNHNWDFYTWPNASRKLDLTEVSMGADVVGTQNRSAVTTTVDWHHTHCLYLWRKLYRSRYTGVTMEKRYDSEHHQKHCVESILEWVRQQQPEAGRLIGGSVVDLYE</sequence>
<protein>
    <submittedName>
        <fullName evidence="3">Uncharacterized protein</fullName>
    </submittedName>
</protein>
<evidence type="ECO:0000313" key="4">
    <source>
        <dbReference type="Proteomes" id="UP000234275"/>
    </source>
</evidence>